<evidence type="ECO:0000256" key="1">
    <source>
        <dbReference type="SAM" id="MobiDB-lite"/>
    </source>
</evidence>
<dbReference type="Proteomes" id="UP001218629">
    <property type="component" value="Chromosome"/>
</dbReference>
<sequence>MMITHAQALRRATERLDAPRPDDEKWSTDFFPHDREMLLNYLAQQGRSGDFGSHFEDLANPHTVHIPGCAERSASALLDAVADTGLSVAVETKPGKPPRFGLGGKHATAGLMDLRGVVLALVVDYAENGRQAPAELVCAASRISMSGTHAGGVAYRFGRALKRAVRA</sequence>
<proteinExistence type="predicted"/>
<protein>
    <submittedName>
        <fullName evidence="2">Uncharacterized protein</fullName>
    </submittedName>
</protein>
<evidence type="ECO:0000313" key="3">
    <source>
        <dbReference type="Proteomes" id="UP001218629"/>
    </source>
</evidence>
<accession>A0ABY8ACR0</accession>
<reference evidence="2 3" key="1">
    <citation type="submission" date="2022-03" db="EMBL/GenBank/DDBJ databases">
        <title>Streptomyces yunnanensis P86,complete genome.</title>
        <authorList>
            <person name="Chen S."/>
            <person name="Zhang Q."/>
        </authorList>
    </citation>
    <scope>NUCLEOTIDE SEQUENCE [LARGE SCALE GENOMIC DNA]</scope>
    <source>
        <strain evidence="2 3">P86</strain>
    </source>
</reference>
<gene>
    <name evidence="2" type="ORF">MOV08_27855</name>
</gene>
<organism evidence="2 3">
    <name type="scientific">Streptomyces yunnanensis</name>
    <dbReference type="NCBI Taxonomy" id="156453"/>
    <lineage>
        <taxon>Bacteria</taxon>
        <taxon>Bacillati</taxon>
        <taxon>Actinomycetota</taxon>
        <taxon>Actinomycetes</taxon>
        <taxon>Kitasatosporales</taxon>
        <taxon>Streptomycetaceae</taxon>
        <taxon>Streptomyces</taxon>
    </lineage>
</organism>
<keyword evidence="3" id="KW-1185">Reference proteome</keyword>
<feature type="compositionally biased region" description="Basic and acidic residues" evidence="1">
    <location>
        <begin position="11"/>
        <end position="24"/>
    </location>
</feature>
<dbReference type="RefSeq" id="WP_275309302.1">
    <property type="nucleotide sequence ID" value="NZ_CP095749.1"/>
</dbReference>
<evidence type="ECO:0000313" key="2">
    <source>
        <dbReference type="EMBL" id="WEB42688.1"/>
    </source>
</evidence>
<name>A0ABY8ACR0_9ACTN</name>
<feature type="region of interest" description="Disordered" evidence="1">
    <location>
        <begin position="1"/>
        <end position="24"/>
    </location>
</feature>
<dbReference type="EMBL" id="CP095749">
    <property type="protein sequence ID" value="WEB42688.1"/>
    <property type="molecule type" value="Genomic_DNA"/>
</dbReference>